<dbReference type="EnsemblMetazoa" id="PPA29304.1">
    <property type="protein sequence ID" value="PPA29304.1"/>
    <property type="gene ID" value="WBGene00118858"/>
</dbReference>
<proteinExistence type="predicted"/>
<dbReference type="Proteomes" id="UP000005239">
    <property type="component" value="Unassembled WGS sequence"/>
</dbReference>
<gene>
    <name evidence="1" type="primary">WBGene00118858</name>
</gene>
<evidence type="ECO:0000313" key="1">
    <source>
        <dbReference type="EnsemblMetazoa" id="PPA29304.1"/>
    </source>
</evidence>
<sequence length="290" mass="33237">MSTDDSPNLTTLLPAGIIWRIIGHAKESIASMRMISARWNLLVKDHIRDGKHLAVINSVYWSVNSAEKSAFKLCFHPKYRHYFGVECWLSWPVDSDTEATSDVRMFKSIDNDAGIGQIPRIFKRCGHIGKQELDMNFVQRQVEIDMIVKAIDGVVVEQLIIPCFSNPKSRARAIHRLVLSATGFDSFKLTLNQFKNRGILYSGAVGLGISIELVVIAPMNRYWTYERTIAHWQEKMEAHRRKWKVEGRLEIEELSGGRVIGQLLRRGCSIRAHEYRFSVTSEKFVQPYLS</sequence>
<accession>A0A2A6CKF8</accession>
<organism evidence="1 2">
    <name type="scientific">Pristionchus pacificus</name>
    <name type="common">Parasitic nematode worm</name>
    <dbReference type="NCBI Taxonomy" id="54126"/>
    <lineage>
        <taxon>Eukaryota</taxon>
        <taxon>Metazoa</taxon>
        <taxon>Ecdysozoa</taxon>
        <taxon>Nematoda</taxon>
        <taxon>Chromadorea</taxon>
        <taxon>Rhabditida</taxon>
        <taxon>Rhabditina</taxon>
        <taxon>Diplogasteromorpha</taxon>
        <taxon>Diplogasteroidea</taxon>
        <taxon>Neodiplogasteridae</taxon>
        <taxon>Pristionchus</taxon>
    </lineage>
</organism>
<dbReference type="AlphaFoldDB" id="A0A2A6CKF8"/>
<reference evidence="2" key="1">
    <citation type="journal article" date="2008" name="Nat. Genet.">
        <title>The Pristionchus pacificus genome provides a unique perspective on nematode lifestyle and parasitism.</title>
        <authorList>
            <person name="Dieterich C."/>
            <person name="Clifton S.W."/>
            <person name="Schuster L.N."/>
            <person name="Chinwalla A."/>
            <person name="Delehaunty K."/>
            <person name="Dinkelacker I."/>
            <person name="Fulton L."/>
            <person name="Fulton R."/>
            <person name="Godfrey J."/>
            <person name="Minx P."/>
            <person name="Mitreva M."/>
            <person name="Roeseler W."/>
            <person name="Tian H."/>
            <person name="Witte H."/>
            <person name="Yang S.P."/>
            <person name="Wilson R.K."/>
            <person name="Sommer R.J."/>
        </authorList>
    </citation>
    <scope>NUCLEOTIDE SEQUENCE [LARGE SCALE GENOMIC DNA]</scope>
    <source>
        <strain evidence="2">PS312</strain>
    </source>
</reference>
<accession>A0A8R1YI38</accession>
<name>A0A2A6CKF8_PRIPA</name>
<evidence type="ECO:0000313" key="2">
    <source>
        <dbReference type="Proteomes" id="UP000005239"/>
    </source>
</evidence>
<keyword evidence="2" id="KW-1185">Reference proteome</keyword>
<protein>
    <submittedName>
        <fullName evidence="1">Uncharacterized protein</fullName>
    </submittedName>
</protein>
<reference evidence="1" key="2">
    <citation type="submission" date="2022-06" db="UniProtKB">
        <authorList>
            <consortium name="EnsemblMetazoa"/>
        </authorList>
    </citation>
    <scope>IDENTIFICATION</scope>
    <source>
        <strain evidence="1">PS312</strain>
    </source>
</reference>